<protein>
    <submittedName>
        <fullName evidence="1">Uncharacterized protein</fullName>
    </submittedName>
</protein>
<feature type="non-terminal residue" evidence="1">
    <location>
        <position position="92"/>
    </location>
</feature>
<comment type="caution">
    <text evidence="1">The sequence shown here is derived from an EMBL/GenBank/DDBJ whole genome shotgun (WGS) entry which is preliminary data.</text>
</comment>
<evidence type="ECO:0000313" key="1">
    <source>
        <dbReference type="EMBL" id="GAG24147.1"/>
    </source>
</evidence>
<reference evidence="1" key="1">
    <citation type="journal article" date="2014" name="Front. Microbiol.">
        <title>High frequency of phylogenetically diverse reductive dehalogenase-homologous genes in deep subseafloor sedimentary metagenomes.</title>
        <authorList>
            <person name="Kawai M."/>
            <person name="Futagami T."/>
            <person name="Toyoda A."/>
            <person name="Takaki Y."/>
            <person name="Nishi S."/>
            <person name="Hori S."/>
            <person name="Arai W."/>
            <person name="Tsubouchi T."/>
            <person name="Morono Y."/>
            <person name="Uchiyama I."/>
            <person name="Ito T."/>
            <person name="Fujiyama A."/>
            <person name="Inagaki F."/>
            <person name="Takami H."/>
        </authorList>
    </citation>
    <scope>NUCLEOTIDE SEQUENCE</scope>
    <source>
        <strain evidence="1">Expedition CK06-06</strain>
    </source>
</reference>
<sequence length="92" mass="10454">MAQSNAQKQLQQYDTDIAVLKVEFKNLDTKFDTALQDVKADIKVNSDLIREGNASTHKMLNDFQKSNQASHDDMAVKITALERWRWMLIGAG</sequence>
<proteinExistence type="predicted"/>
<dbReference type="EMBL" id="BARS01037246">
    <property type="protein sequence ID" value="GAG24147.1"/>
    <property type="molecule type" value="Genomic_DNA"/>
</dbReference>
<accession>X0WLP6</accession>
<name>X0WLP6_9ZZZZ</name>
<dbReference type="AlphaFoldDB" id="X0WLP6"/>
<organism evidence="1">
    <name type="scientific">marine sediment metagenome</name>
    <dbReference type="NCBI Taxonomy" id="412755"/>
    <lineage>
        <taxon>unclassified sequences</taxon>
        <taxon>metagenomes</taxon>
        <taxon>ecological metagenomes</taxon>
    </lineage>
</organism>
<gene>
    <name evidence="1" type="ORF">S01H1_57133</name>
</gene>